<evidence type="ECO:0000256" key="5">
    <source>
        <dbReference type="ARBA" id="ARBA00023254"/>
    </source>
</evidence>
<evidence type="ECO:0000313" key="8">
    <source>
        <dbReference type="Proteomes" id="UP001168821"/>
    </source>
</evidence>
<proteinExistence type="predicted"/>
<evidence type="ECO:0000256" key="2">
    <source>
        <dbReference type="ARBA" id="ARBA00004286"/>
    </source>
</evidence>
<dbReference type="AlphaFoldDB" id="A0AA38IRS9"/>
<feature type="domain" description="HORMA" evidence="6">
    <location>
        <begin position="28"/>
        <end position="219"/>
    </location>
</feature>
<comment type="caution">
    <text evidence="7">The sequence shown here is derived from an EMBL/GenBank/DDBJ whole genome shotgun (WGS) entry which is preliminary data.</text>
</comment>
<name>A0AA38IRS9_9CUCU</name>
<evidence type="ECO:0000256" key="1">
    <source>
        <dbReference type="ARBA" id="ARBA00004123"/>
    </source>
</evidence>
<accession>A0AA38IRS9</accession>
<keyword evidence="4" id="KW-0539">Nucleus</keyword>
<dbReference type="InterPro" id="IPR003511">
    <property type="entry name" value="HORMA_dom"/>
</dbReference>
<sequence>MATVKVRDSVVCMTLTDSTVKKAVKSYTMSKRYINTMLKATAINILYHRLSIDENQFITKKFKEITYRSFKSKSKNIFIRNFHTYMLACKDAIDKNYLHEFFLFIIDTSSGDVIENYKFSFQYAENDEQKSAQSGENLIESTCELLRTLEELGKHKKFDAEIEIRVEFTYFDDTPEDYEPPGFHNIDESESFVKKIDKGGNSVIIGTLFTGFHMMKCRGKGDIFNFNRTPTPSNEECEVNEAIEEAESKVNENPSGVTGMTVTNNDIFTEDFLEETENGKARGKKENDHNKTLNDTYMSACIDISSDEDDAVDCPCKLPTMDSCQVDDIACSMCKRRYHTPCQGYLDNSYIHGNFRCCYCKGENDSIFAPFDVRQSMYLYRIRYIVGTLYKYKNVPEEFKTVFGDTLKNLEKFGIFDFEGRLVKFFESPLSVFGRISQATPKSPPPRRGAPFKRLTHRGCLTSAATHRDGSTSTSTKCTSAPAQGWGPACAWQQGTGRRGVGVSASLASDVTTRPPTLRALFGGSTSTGTVVS</sequence>
<organism evidence="7 8">
    <name type="scientific">Zophobas morio</name>
    <dbReference type="NCBI Taxonomy" id="2755281"/>
    <lineage>
        <taxon>Eukaryota</taxon>
        <taxon>Metazoa</taxon>
        <taxon>Ecdysozoa</taxon>
        <taxon>Arthropoda</taxon>
        <taxon>Hexapoda</taxon>
        <taxon>Insecta</taxon>
        <taxon>Pterygota</taxon>
        <taxon>Neoptera</taxon>
        <taxon>Endopterygota</taxon>
        <taxon>Coleoptera</taxon>
        <taxon>Polyphaga</taxon>
        <taxon>Cucujiformia</taxon>
        <taxon>Tenebrionidae</taxon>
        <taxon>Zophobas</taxon>
    </lineage>
</organism>
<dbReference type="PROSITE" id="PS50815">
    <property type="entry name" value="HORMA"/>
    <property type="match status" value="1"/>
</dbReference>
<dbReference type="PANTHER" id="PTHR48225:SF7">
    <property type="entry name" value="MEIOSIS-SPECIFIC PROTEIN HOP1"/>
    <property type="match status" value="1"/>
</dbReference>
<evidence type="ECO:0000313" key="7">
    <source>
        <dbReference type="EMBL" id="KAJ3660181.1"/>
    </source>
</evidence>
<dbReference type="InterPro" id="IPR036570">
    <property type="entry name" value="HORMA_dom_sf"/>
</dbReference>
<dbReference type="EMBL" id="JALNTZ010000002">
    <property type="protein sequence ID" value="KAJ3660181.1"/>
    <property type="molecule type" value="Genomic_DNA"/>
</dbReference>
<evidence type="ECO:0000256" key="4">
    <source>
        <dbReference type="ARBA" id="ARBA00023242"/>
    </source>
</evidence>
<dbReference type="Gene3D" id="3.30.900.10">
    <property type="entry name" value="HORMA domain"/>
    <property type="match status" value="1"/>
</dbReference>
<keyword evidence="3" id="KW-0158">Chromosome</keyword>
<gene>
    <name evidence="7" type="ORF">Zmor_004648</name>
</gene>
<dbReference type="GO" id="GO:0051321">
    <property type="term" value="P:meiotic cell cycle"/>
    <property type="evidence" value="ECO:0007669"/>
    <property type="project" value="UniProtKB-KW"/>
</dbReference>
<keyword evidence="5" id="KW-0469">Meiosis</keyword>
<comment type="subcellular location">
    <subcellularLocation>
        <location evidence="2">Chromosome</location>
    </subcellularLocation>
    <subcellularLocation>
        <location evidence="1">Nucleus</location>
    </subcellularLocation>
</comment>
<dbReference type="GO" id="GO:0005634">
    <property type="term" value="C:nucleus"/>
    <property type="evidence" value="ECO:0007669"/>
    <property type="project" value="UniProtKB-SubCell"/>
</dbReference>
<dbReference type="SUPFAM" id="SSF57903">
    <property type="entry name" value="FYVE/PHD zinc finger"/>
    <property type="match status" value="1"/>
</dbReference>
<protein>
    <recommendedName>
        <fullName evidence="6">HORMA domain-containing protein</fullName>
    </recommendedName>
</protein>
<dbReference type="InterPro" id="IPR011011">
    <property type="entry name" value="Znf_FYVE_PHD"/>
</dbReference>
<evidence type="ECO:0000259" key="6">
    <source>
        <dbReference type="PROSITE" id="PS50815"/>
    </source>
</evidence>
<keyword evidence="8" id="KW-1185">Reference proteome</keyword>
<dbReference type="Pfam" id="PF02301">
    <property type="entry name" value="HORMA"/>
    <property type="match status" value="1"/>
</dbReference>
<reference evidence="7" key="1">
    <citation type="journal article" date="2023" name="G3 (Bethesda)">
        <title>Whole genome assemblies of Zophobas morio and Tenebrio molitor.</title>
        <authorList>
            <person name="Kaur S."/>
            <person name="Stinson S.A."/>
            <person name="diCenzo G.C."/>
        </authorList>
    </citation>
    <scope>NUCLEOTIDE SEQUENCE</scope>
    <source>
        <strain evidence="7">QUZm001</strain>
    </source>
</reference>
<dbReference type="SUPFAM" id="SSF56019">
    <property type="entry name" value="The spindle assembly checkpoint protein mad2"/>
    <property type="match status" value="1"/>
</dbReference>
<dbReference type="PANTHER" id="PTHR48225">
    <property type="entry name" value="HORMA DOMAIN-CONTAINING PROTEIN 1"/>
    <property type="match status" value="1"/>
</dbReference>
<evidence type="ECO:0000256" key="3">
    <source>
        <dbReference type="ARBA" id="ARBA00022454"/>
    </source>
</evidence>
<dbReference type="GO" id="GO:0005694">
    <property type="term" value="C:chromosome"/>
    <property type="evidence" value="ECO:0007669"/>
    <property type="project" value="UniProtKB-SubCell"/>
</dbReference>
<dbReference type="Proteomes" id="UP001168821">
    <property type="component" value="Unassembled WGS sequence"/>
</dbReference>
<dbReference type="InterPro" id="IPR051294">
    <property type="entry name" value="HORMA_MeioticProgression"/>
</dbReference>